<dbReference type="FunFam" id="2.170.150.80:FF:000002">
    <property type="entry name" value="Nac domain-containing protein 86"/>
    <property type="match status" value="1"/>
</dbReference>
<keyword evidence="3" id="KW-0238">DNA-binding</keyword>
<dbReference type="PROSITE" id="PS51005">
    <property type="entry name" value="NAC"/>
    <property type="match status" value="1"/>
</dbReference>
<dbReference type="GO" id="GO:0005634">
    <property type="term" value="C:nucleus"/>
    <property type="evidence" value="ECO:0007669"/>
    <property type="project" value="UniProtKB-SubCell"/>
</dbReference>
<dbReference type="PANTHER" id="PTHR31744">
    <property type="entry name" value="PROTEIN CUP-SHAPED COTYLEDON 2-RELATED"/>
    <property type="match status" value="1"/>
</dbReference>
<reference evidence="9" key="1">
    <citation type="journal article" date="2022" name="Plant J.">
        <title>Strategies of tolerance reflected in two North American maple genomes.</title>
        <authorList>
            <person name="McEvoy S.L."/>
            <person name="Sezen U.U."/>
            <person name="Trouern-Trend A."/>
            <person name="McMahon S.M."/>
            <person name="Schaberg P.G."/>
            <person name="Yang J."/>
            <person name="Wegrzyn J.L."/>
            <person name="Swenson N.G."/>
        </authorList>
    </citation>
    <scope>NUCLEOTIDE SEQUENCE</scope>
    <source>
        <strain evidence="9">NS2018</strain>
    </source>
</reference>
<dbReference type="Proteomes" id="UP001168877">
    <property type="component" value="Unassembled WGS sequence"/>
</dbReference>
<evidence type="ECO:0000256" key="6">
    <source>
        <dbReference type="SAM" id="MobiDB-lite"/>
    </source>
</evidence>
<keyword evidence="2" id="KW-0805">Transcription regulation</keyword>
<dbReference type="PANTHER" id="PTHR31744:SF210">
    <property type="entry name" value="NAC DOMAIN-CONTAINING PROTEIN 86-LIKE"/>
    <property type="match status" value="1"/>
</dbReference>
<protein>
    <recommendedName>
        <fullName evidence="8">NAC domain-containing protein</fullName>
    </recommendedName>
</protein>
<comment type="subcellular location">
    <subcellularLocation>
        <location evidence="1">Nucleus</location>
    </subcellularLocation>
</comment>
<keyword evidence="7" id="KW-0812">Transmembrane</keyword>
<evidence type="ECO:0000259" key="8">
    <source>
        <dbReference type="PROSITE" id="PS51005"/>
    </source>
</evidence>
<dbReference type="Gene3D" id="2.170.150.80">
    <property type="entry name" value="NAC domain"/>
    <property type="match status" value="1"/>
</dbReference>
<dbReference type="AlphaFoldDB" id="A0AA39SIW4"/>
<keyword evidence="5" id="KW-0539">Nucleus</keyword>
<evidence type="ECO:0000256" key="5">
    <source>
        <dbReference type="ARBA" id="ARBA00023242"/>
    </source>
</evidence>
<comment type="caution">
    <text evidence="9">The sequence shown here is derived from an EMBL/GenBank/DDBJ whole genome shotgun (WGS) entry which is preliminary data.</text>
</comment>
<dbReference type="GO" id="GO:0006355">
    <property type="term" value="P:regulation of DNA-templated transcription"/>
    <property type="evidence" value="ECO:0007669"/>
    <property type="project" value="InterPro"/>
</dbReference>
<keyword evidence="7" id="KW-1133">Transmembrane helix</keyword>
<gene>
    <name evidence="9" type="ORF">LWI29_016436</name>
</gene>
<feature type="compositionally biased region" description="Polar residues" evidence="6">
    <location>
        <begin position="389"/>
        <end position="415"/>
    </location>
</feature>
<keyword evidence="10" id="KW-1185">Reference proteome</keyword>
<evidence type="ECO:0000313" key="9">
    <source>
        <dbReference type="EMBL" id="KAK0592279.1"/>
    </source>
</evidence>
<evidence type="ECO:0000256" key="2">
    <source>
        <dbReference type="ARBA" id="ARBA00023015"/>
    </source>
</evidence>
<evidence type="ECO:0000256" key="7">
    <source>
        <dbReference type="SAM" id="Phobius"/>
    </source>
</evidence>
<accession>A0AA39SIW4</accession>
<evidence type="ECO:0000256" key="3">
    <source>
        <dbReference type="ARBA" id="ARBA00023125"/>
    </source>
</evidence>
<evidence type="ECO:0000256" key="4">
    <source>
        <dbReference type="ARBA" id="ARBA00023163"/>
    </source>
</evidence>
<feature type="region of interest" description="Disordered" evidence="6">
    <location>
        <begin position="382"/>
        <end position="424"/>
    </location>
</feature>
<feature type="transmembrane region" description="Helical" evidence="7">
    <location>
        <begin position="537"/>
        <end position="559"/>
    </location>
</feature>
<dbReference type="SUPFAM" id="SSF101941">
    <property type="entry name" value="NAC domain"/>
    <property type="match status" value="1"/>
</dbReference>
<dbReference type="Pfam" id="PF02365">
    <property type="entry name" value="NAM"/>
    <property type="match status" value="1"/>
</dbReference>
<evidence type="ECO:0000313" key="10">
    <source>
        <dbReference type="Proteomes" id="UP001168877"/>
    </source>
</evidence>
<dbReference type="InterPro" id="IPR003441">
    <property type="entry name" value="NAC-dom"/>
</dbReference>
<dbReference type="EMBL" id="JAUESC010000380">
    <property type="protein sequence ID" value="KAK0592279.1"/>
    <property type="molecule type" value="Genomic_DNA"/>
</dbReference>
<feature type="domain" description="NAC" evidence="8">
    <location>
        <begin position="10"/>
        <end position="161"/>
    </location>
</feature>
<sequence length="561" mass="62774">MGRGSSSNSLAPGFRFHPTDEELVRYYLKRKVCNKPLRFDPISVIDIYGSEPWDLPDKSRLKTRDLEWYFFSMLDKKYGNGGNRTNRATEKGYWKTTGKDRPISHNSRTVGMKKTLVYHLGRAPRGERSNWVMHEYRLVDEELKETGILQDAFVLCRIFQKSGSGPKNGEQYGAPFIEEEWDDDDEVIEETILSGQVMVADEVVVGDDAYVETNDLEQNVDIAIQSENARPLNFFYGDSSNFVEHSRDLSENEQKPIIGTRETRGLELQVGQQFSDLPEQYEMDTRPVKDEFVVESSNNADPGDVNYLLDEPFMDATANLPFNDGLYLEANDLSNTIEPNSAAFDMVDEYLTFFDADDVNGEYLTFDASEILGIENNVPDQAPLISEVNGGSEQESMPSQHLSEAQGNDDASSSKQKPETSKFESDVKYPFLKQASQMLGGIHAPPAFASEFPTKEAALRLNSMAQASSSVHVTAGMIRIRDVTLTGTGMDWSFGKNGDVNIVLSFDVSQSNASPANLVPVSSYLFGKTGSLVPRSLFSLMFFWVLILSASFKIGSYIYTK</sequence>
<proteinExistence type="predicted"/>
<reference evidence="9" key="2">
    <citation type="submission" date="2023-06" db="EMBL/GenBank/DDBJ databases">
        <authorList>
            <person name="Swenson N.G."/>
            <person name="Wegrzyn J.L."/>
            <person name="Mcevoy S.L."/>
        </authorList>
    </citation>
    <scope>NUCLEOTIDE SEQUENCE</scope>
    <source>
        <strain evidence="9">NS2018</strain>
        <tissue evidence="9">Leaf</tissue>
    </source>
</reference>
<evidence type="ECO:0000256" key="1">
    <source>
        <dbReference type="ARBA" id="ARBA00004123"/>
    </source>
</evidence>
<organism evidence="9 10">
    <name type="scientific">Acer saccharum</name>
    <name type="common">Sugar maple</name>
    <dbReference type="NCBI Taxonomy" id="4024"/>
    <lineage>
        <taxon>Eukaryota</taxon>
        <taxon>Viridiplantae</taxon>
        <taxon>Streptophyta</taxon>
        <taxon>Embryophyta</taxon>
        <taxon>Tracheophyta</taxon>
        <taxon>Spermatophyta</taxon>
        <taxon>Magnoliopsida</taxon>
        <taxon>eudicotyledons</taxon>
        <taxon>Gunneridae</taxon>
        <taxon>Pentapetalae</taxon>
        <taxon>rosids</taxon>
        <taxon>malvids</taxon>
        <taxon>Sapindales</taxon>
        <taxon>Sapindaceae</taxon>
        <taxon>Hippocastanoideae</taxon>
        <taxon>Acereae</taxon>
        <taxon>Acer</taxon>
    </lineage>
</organism>
<keyword evidence="7" id="KW-0472">Membrane</keyword>
<name>A0AA39SIW4_ACESA</name>
<dbReference type="GO" id="GO:0003677">
    <property type="term" value="F:DNA binding"/>
    <property type="evidence" value="ECO:0007669"/>
    <property type="project" value="UniProtKB-KW"/>
</dbReference>
<keyword evidence="4" id="KW-0804">Transcription</keyword>
<dbReference type="InterPro" id="IPR036093">
    <property type="entry name" value="NAC_dom_sf"/>
</dbReference>